<dbReference type="PROSITE" id="PS50928">
    <property type="entry name" value="ABC_TM1"/>
    <property type="match status" value="1"/>
</dbReference>
<evidence type="ECO:0000256" key="8">
    <source>
        <dbReference type="SAM" id="SignalP"/>
    </source>
</evidence>
<dbReference type="Gene3D" id="1.10.3720.10">
    <property type="entry name" value="MetI-like"/>
    <property type="match status" value="1"/>
</dbReference>
<dbReference type="InterPro" id="IPR035906">
    <property type="entry name" value="MetI-like_sf"/>
</dbReference>
<keyword evidence="4 7" id="KW-0812">Transmembrane</keyword>
<evidence type="ECO:0000256" key="5">
    <source>
        <dbReference type="ARBA" id="ARBA00022989"/>
    </source>
</evidence>
<feature type="chain" id="PRO_5045459648" evidence="8">
    <location>
        <begin position="24"/>
        <end position="301"/>
    </location>
</feature>
<name>A0ABW7UXX3_9ACTN</name>
<evidence type="ECO:0000256" key="1">
    <source>
        <dbReference type="ARBA" id="ARBA00004651"/>
    </source>
</evidence>
<feature type="transmembrane region" description="Helical" evidence="7">
    <location>
        <begin position="127"/>
        <end position="144"/>
    </location>
</feature>
<dbReference type="PANTHER" id="PTHR32243:SF18">
    <property type="entry name" value="INNER MEMBRANE ABC TRANSPORTER PERMEASE PROTEIN YCJP"/>
    <property type="match status" value="1"/>
</dbReference>
<dbReference type="CDD" id="cd06261">
    <property type="entry name" value="TM_PBP2"/>
    <property type="match status" value="1"/>
</dbReference>
<proteinExistence type="inferred from homology"/>
<reference evidence="10 11" key="1">
    <citation type="submission" date="2024-10" db="EMBL/GenBank/DDBJ databases">
        <title>The Natural Products Discovery Center: Release of the First 8490 Sequenced Strains for Exploring Actinobacteria Biosynthetic Diversity.</title>
        <authorList>
            <person name="Kalkreuter E."/>
            <person name="Kautsar S.A."/>
            <person name="Yang D."/>
            <person name="Bader C.D."/>
            <person name="Teijaro C.N."/>
            <person name="Fluegel L."/>
            <person name="Davis C.M."/>
            <person name="Simpson J.R."/>
            <person name="Lauterbach L."/>
            <person name="Steele A.D."/>
            <person name="Gui C."/>
            <person name="Meng S."/>
            <person name="Li G."/>
            <person name="Viehrig K."/>
            <person name="Ye F."/>
            <person name="Su P."/>
            <person name="Kiefer A.F."/>
            <person name="Nichols A."/>
            <person name="Cepeda A.J."/>
            <person name="Yan W."/>
            <person name="Fan B."/>
            <person name="Jiang Y."/>
            <person name="Adhikari A."/>
            <person name="Zheng C.-J."/>
            <person name="Schuster L."/>
            <person name="Cowan T.M."/>
            <person name="Smanski M.J."/>
            <person name="Chevrette M.G."/>
            <person name="De Carvalho L.P.S."/>
            <person name="Shen B."/>
        </authorList>
    </citation>
    <scope>NUCLEOTIDE SEQUENCE [LARGE SCALE GENOMIC DNA]</scope>
    <source>
        <strain evidence="10 11">NPDC020327</strain>
    </source>
</reference>
<dbReference type="Pfam" id="PF00528">
    <property type="entry name" value="BPD_transp_1"/>
    <property type="match status" value="1"/>
</dbReference>
<dbReference type="RefSeq" id="WP_079101154.1">
    <property type="nucleotide sequence ID" value="NZ_JBIRWE010000009.1"/>
</dbReference>
<evidence type="ECO:0000256" key="4">
    <source>
        <dbReference type="ARBA" id="ARBA00022692"/>
    </source>
</evidence>
<feature type="transmembrane region" description="Helical" evidence="7">
    <location>
        <begin position="95"/>
        <end position="120"/>
    </location>
</feature>
<evidence type="ECO:0000256" key="2">
    <source>
        <dbReference type="ARBA" id="ARBA00022448"/>
    </source>
</evidence>
<protein>
    <submittedName>
        <fullName evidence="10">Carbohydrate ABC transporter permease</fullName>
    </submittedName>
</protein>
<keyword evidence="6 7" id="KW-0472">Membrane</keyword>
<dbReference type="Proteomes" id="UP001611548">
    <property type="component" value="Unassembled WGS sequence"/>
</dbReference>
<keyword evidence="11" id="KW-1185">Reference proteome</keyword>
<keyword evidence="3" id="KW-1003">Cell membrane</keyword>
<keyword evidence="2 7" id="KW-0813">Transport</keyword>
<organism evidence="10 11">
    <name type="scientific">Streptomyces pathocidini</name>
    <dbReference type="NCBI Taxonomy" id="1650571"/>
    <lineage>
        <taxon>Bacteria</taxon>
        <taxon>Bacillati</taxon>
        <taxon>Actinomycetota</taxon>
        <taxon>Actinomycetes</taxon>
        <taxon>Kitasatosporales</taxon>
        <taxon>Streptomycetaceae</taxon>
        <taxon>Streptomyces</taxon>
    </lineage>
</organism>
<dbReference type="InterPro" id="IPR000515">
    <property type="entry name" value="MetI-like"/>
</dbReference>
<feature type="transmembrane region" description="Helical" evidence="7">
    <location>
        <begin position="220"/>
        <end position="241"/>
    </location>
</feature>
<evidence type="ECO:0000256" key="3">
    <source>
        <dbReference type="ARBA" id="ARBA00022475"/>
    </source>
</evidence>
<gene>
    <name evidence="10" type="ORF">ACH429_20550</name>
</gene>
<sequence length="301" mass="31915">MSTTTTTATTSATATTTTTAATAATATAARTAVGRWGVTALALVIVAVLLFPLYWMFNASLQPSHALLSIPPRWFPADPTLDGYRAAFDTQGRHLLISLFVACGNVLVTLAVAAPLAWALAKFRLRYAGLLLFVLLIVQMLPGIVKANSLFTLYSEIGLLNNTIGLMLAQSTLSVPFAAVLLRAQLQQVPTEVVEAAALDGAGHWRTFLRIVLPMSRNGVITAGLFAFLFSWADFLFAITLTSREAVTPVTVGIYRFIGANTTDWNALMASAVLASVPAAILLVIAQRYIAVGVTGGSVKD</sequence>
<feature type="signal peptide" evidence="8">
    <location>
        <begin position="1"/>
        <end position="23"/>
    </location>
</feature>
<feature type="transmembrane region" description="Helical" evidence="7">
    <location>
        <begin position="265"/>
        <end position="286"/>
    </location>
</feature>
<keyword evidence="5 7" id="KW-1133">Transmembrane helix</keyword>
<keyword evidence="8" id="KW-0732">Signal</keyword>
<dbReference type="SUPFAM" id="SSF161098">
    <property type="entry name" value="MetI-like"/>
    <property type="match status" value="1"/>
</dbReference>
<comment type="subcellular location">
    <subcellularLocation>
        <location evidence="1 7">Cell membrane</location>
        <topology evidence="1 7">Multi-pass membrane protein</topology>
    </subcellularLocation>
</comment>
<feature type="transmembrane region" description="Helical" evidence="7">
    <location>
        <begin position="164"/>
        <end position="182"/>
    </location>
</feature>
<evidence type="ECO:0000259" key="9">
    <source>
        <dbReference type="PROSITE" id="PS50928"/>
    </source>
</evidence>
<evidence type="ECO:0000313" key="11">
    <source>
        <dbReference type="Proteomes" id="UP001611548"/>
    </source>
</evidence>
<accession>A0ABW7UXX3</accession>
<feature type="transmembrane region" description="Helical" evidence="7">
    <location>
        <begin position="36"/>
        <end position="57"/>
    </location>
</feature>
<evidence type="ECO:0000313" key="10">
    <source>
        <dbReference type="EMBL" id="MFI1966467.1"/>
    </source>
</evidence>
<comment type="similarity">
    <text evidence="7">Belongs to the binding-protein-dependent transport system permease family.</text>
</comment>
<evidence type="ECO:0000256" key="7">
    <source>
        <dbReference type="RuleBase" id="RU363032"/>
    </source>
</evidence>
<dbReference type="PANTHER" id="PTHR32243">
    <property type="entry name" value="MALTOSE TRANSPORT SYSTEM PERMEASE-RELATED"/>
    <property type="match status" value="1"/>
</dbReference>
<feature type="domain" description="ABC transmembrane type-1" evidence="9">
    <location>
        <begin position="95"/>
        <end position="286"/>
    </location>
</feature>
<comment type="caution">
    <text evidence="10">The sequence shown here is derived from an EMBL/GenBank/DDBJ whole genome shotgun (WGS) entry which is preliminary data.</text>
</comment>
<dbReference type="InterPro" id="IPR050901">
    <property type="entry name" value="BP-dep_ABC_trans_perm"/>
</dbReference>
<dbReference type="EMBL" id="JBIRWE010000009">
    <property type="protein sequence ID" value="MFI1966467.1"/>
    <property type="molecule type" value="Genomic_DNA"/>
</dbReference>
<evidence type="ECO:0000256" key="6">
    <source>
        <dbReference type="ARBA" id="ARBA00023136"/>
    </source>
</evidence>